<gene>
    <name evidence="6" type="ORF">SAMN05216591_0496</name>
</gene>
<evidence type="ECO:0000256" key="4">
    <source>
        <dbReference type="ARBA" id="ARBA00022729"/>
    </source>
</evidence>
<dbReference type="SUPFAM" id="SSF53850">
    <property type="entry name" value="Periplasmic binding protein-like II"/>
    <property type="match status" value="1"/>
</dbReference>
<dbReference type="NCBIfam" id="TIGR01728">
    <property type="entry name" value="SsuA_fam"/>
    <property type="match status" value="1"/>
</dbReference>
<protein>
    <submittedName>
        <fullName evidence="6">NitT/TauT family transport system substrate-binding protein</fullName>
    </submittedName>
</protein>
<comment type="similarity">
    <text evidence="2">Belongs to the bacterial solute-binding protein SsuA/TauA family.</text>
</comment>
<keyword evidence="4" id="KW-0732">Signal</keyword>
<dbReference type="SMART" id="SM00062">
    <property type="entry name" value="PBPb"/>
    <property type="match status" value="1"/>
</dbReference>
<feature type="domain" description="Solute-binding protein family 3/N-terminal" evidence="5">
    <location>
        <begin position="50"/>
        <end position="285"/>
    </location>
</feature>
<accession>A0ABY0MXJ1</accession>
<dbReference type="Pfam" id="PF09084">
    <property type="entry name" value="NMT1"/>
    <property type="match status" value="1"/>
</dbReference>
<evidence type="ECO:0000259" key="5">
    <source>
        <dbReference type="SMART" id="SM00062"/>
    </source>
</evidence>
<dbReference type="CDD" id="cd13558">
    <property type="entry name" value="PBP2_SsuA_like_2"/>
    <property type="match status" value="1"/>
</dbReference>
<evidence type="ECO:0000313" key="6">
    <source>
        <dbReference type="EMBL" id="SDE64941.1"/>
    </source>
</evidence>
<evidence type="ECO:0000256" key="1">
    <source>
        <dbReference type="ARBA" id="ARBA00004418"/>
    </source>
</evidence>
<evidence type="ECO:0000256" key="2">
    <source>
        <dbReference type="ARBA" id="ARBA00010742"/>
    </source>
</evidence>
<dbReference type="EMBL" id="LT629689">
    <property type="protein sequence ID" value="SDE64941.1"/>
    <property type="molecule type" value="Genomic_DNA"/>
</dbReference>
<sequence>MTRLHAHRWLNQPLTLWVIFMINRRTLLSLLALASFTLPGPSAWAAQPLTLTVGDQFFSNRIVLELSGELKDLPYQIDFKRFNTGSPVASAVASGALDVGIVGDTPVISLAANGAPVKVVASTQTSLDGVGIVARKGIHSVADLKGKTVAIWNGSWSQQLAYKALDEAGVPRNSVNFKYLLPAEASLALTQGDIDAFGTWEPYVSLQEKEGSTLIRNAKGLMSAPTYIVAYEPALAQKSAIIKDFIARLTRARVWSNTHVDEYAEAWSKANQSAPEIAKVWFKRDAIKVLPISPTIVSEAQATADFLVDAQMLKQRYDVAPLFDRAL</sequence>
<keyword evidence="3" id="KW-0813">Transport</keyword>
<dbReference type="Proteomes" id="UP000182858">
    <property type="component" value="Chromosome I"/>
</dbReference>
<keyword evidence="7" id="KW-1185">Reference proteome</keyword>
<reference evidence="6 7" key="1">
    <citation type="submission" date="2016-10" db="EMBL/GenBank/DDBJ databases">
        <authorList>
            <person name="Varghese N."/>
            <person name="Submissions S."/>
        </authorList>
    </citation>
    <scope>NUCLEOTIDE SEQUENCE [LARGE SCALE GENOMIC DNA]</scope>
    <source>
        <strain evidence="6 7">DSM 17835</strain>
    </source>
</reference>
<evidence type="ECO:0000313" key="7">
    <source>
        <dbReference type="Proteomes" id="UP000182858"/>
    </source>
</evidence>
<name>A0ABY0MXJ1_9PSED</name>
<dbReference type="InterPro" id="IPR010067">
    <property type="entry name" value="ABC_SsuA_sub-bd"/>
</dbReference>
<organism evidence="6 7">
    <name type="scientific">Pseudomonas extremaustralis</name>
    <dbReference type="NCBI Taxonomy" id="359110"/>
    <lineage>
        <taxon>Bacteria</taxon>
        <taxon>Pseudomonadati</taxon>
        <taxon>Pseudomonadota</taxon>
        <taxon>Gammaproteobacteria</taxon>
        <taxon>Pseudomonadales</taxon>
        <taxon>Pseudomonadaceae</taxon>
        <taxon>Pseudomonas</taxon>
    </lineage>
</organism>
<dbReference type="PANTHER" id="PTHR30024">
    <property type="entry name" value="ALIPHATIC SULFONATES-BINDING PROTEIN-RELATED"/>
    <property type="match status" value="1"/>
</dbReference>
<dbReference type="PANTHER" id="PTHR30024:SF48">
    <property type="entry name" value="ABC TRANSPORTER SUBSTRATE-BINDING PROTEIN"/>
    <property type="match status" value="1"/>
</dbReference>
<comment type="subcellular location">
    <subcellularLocation>
        <location evidence="1">Periplasm</location>
    </subcellularLocation>
</comment>
<evidence type="ECO:0000256" key="3">
    <source>
        <dbReference type="ARBA" id="ARBA00022448"/>
    </source>
</evidence>
<dbReference type="InterPro" id="IPR001638">
    <property type="entry name" value="Solute-binding_3/MltF_N"/>
</dbReference>
<dbReference type="Gene3D" id="3.40.190.10">
    <property type="entry name" value="Periplasmic binding protein-like II"/>
    <property type="match status" value="2"/>
</dbReference>
<dbReference type="InterPro" id="IPR015168">
    <property type="entry name" value="SsuA/THI5"/>
</dbReference>
<proteinExistence type="inferred from homology"/>